<dbReference type="RefSeq" id="WP_054784664.1">
    <property type="nucleotide sequence ID" value="NZ_FPBD01000006.1"/>
</dbReference>
<dbReference type="Proteomes" id="UP000183371">
    <property type="component" value="Unassembled WGS sequence"/>
</dbReference>
<reference evidence="2" key="1">
    <citation type="submission" date="2016-10" db="EMBL/GenBank/DDBJ databases">
        <authorList>
            <person name="Varghese N."/>
            <person name="Submissions S."/>
        </authorList>
    </citation>
    <scope>NUCLEOTIDE SEQUENCE [LARGE SCALE GENOMIC DNA]</scope>
    <source>
        <strain evidence="2">DSM 17465</strain>
    </source>
</reference>
<gene>
    <name evidence="1" type="ORF">SAMN05444141_10611</name>
</gene>
<evidence type="ECO:0000313" key="1">
    <source>
        <dbReference type="EMBL" id="SFT99337.1"/>
    </source>
</evidence>
<dbReference type="Pfam" id="PF14175">
    <property type="entry name" value="YaaC"/>
    <property type="match status" value="1"/>
</dbReference>
<dbReference type="AlphaFoldDB" id="A0A1I7CIU7"/>
<organism evidence="1 2">
    <name type="scientific">Pseudovibrio denitrificans</name>
    <dbReference type="NCBI Taxonomy" id="258256"/>
    <lineage>
        <taxon>Bacteria</taxon>
        <taxon>Pseudomonadati</taxon>
        <taxon>Pseudomonadota</taxon>
        <taxon>Alphaproteobacteria</taxon>
        <taxon>Hyphomicrobiales</taxon>
        <taxon>Stappiaceae</taxon>
        <taxon>Pseudovibrio</taxon>
    </lineage>
</organism>
<dbReference type="EMBL" id="FPBD01000006">
    <property type="protein sequence ID" value="SFT99337.1"/>
    <property type="molecule type" value="Genomic_DNA"/>
</dbReference>
<sequence>MSRPVGHYITYFQNFDYLKKWYCKKHNTKRPADGHINQILSAIKQGEQYFKAASQADEIVSPLLLYYGVLSYVRGIILALDANKTEEQLKPSHGIQPANWKDVFSEKSKMSILDLGIKAHGGTFKECVDTVVHQEMFKVQTLNVHGVGYLNRPLGNVKFANDESVITLGDLVARLSATCDDYALMEGHEAQWCWTTATLLNSGEVAMDSASAHIPPWYSSRANEINLKRNETEPRCLIKGRMEEVDFPKVLLESSHYNTATSKVVSNFPNGDKLSEFLKLYLGAYILGMLVRYFPSQWMKMQSPYKGDFAMPLVYALIGSIERDFPREVERTLGLRDVSDDL</sequence>
<dbReference type="InterPro" id="IPR026988">
    <property type="entry name" value="YaaC-like"/>
</dbReference>
<name>A0A1I7CIU7_9HYPH</name>
<protein>
    <submittedName>
        <fullName evidence="1">YaaC-like Protein</fullName>
    </submittedName>
</protein>
<evidence type="ECO:0000313" key="2">
    <source>
        <dbReference type="Proteomes" id="UP000183371"/>
    </source>
</evidence>
<accession>A0A1I7CIU7</accession>
<proteinExistence type="predicted"/>
<keyword evidence="2" id="KW-1185">Reference proteome</keyword>